<comment type="caution">
    <text evidence="5">The sequence shown here is derived from an EMBL/GenBank/DDBJ whole genome shotgun (WGS) entry which is preliminary data.</text>
</comment>
<protein>
    <recommendedName>
        <fullName evidence="4">S-adenosyl-L-methionine-dependent methyltransferase</fullName>
        <ecNumber evidence="4">2.1.1.-</ecNumber>
    </recommendedName>
</protein>
<evidence type="ECO:0000313" key="5">
    <source>
        <dbReference type="EMBL" id="MFD2113765.1"/>
    </source>
</evidence>
<name>A0ABW4YDL9_9GAMM</name>
<comment type="function">
    <text evidence="4">Exhibits S-adenosyl-L-methionine-dependent methyltransferase activity.</text>
</comment>
<dbReference type="InterPro" id="IPR007213">
    <property type="entry name" value="Ppm1/Ppm2/Tcmp"/>
</dbReference>
<sequence length="321" mass="36761">MERIFVALADKYIEMSGWQMKEQVNQVSDTAFMAAAYRAMETNHPNAIFHDPLAEKLAGDRGKKIIGNLPKQAFIGGWSVVIRTRIIDDFIQNAIVDGVDTILNLGAGLDTRPYRMELPESLRWIEVDYPHVIELKETRLFGETPRCRLERVRLDLADVDARRTLLDAVASQSKKVLVLTEAVTPYLSEDAVALLGTDLRSHESIGYWAVDYFSPASYEYRRRSGMSDSMKMAPFLFEPKDYFGFFLRIGWTPKETRYFATEAERLGRPAPFPPATRFVMRILGFFASPERRREMKQYAGFVLFEPAKTEEQAIAKKHEAQ</sequence>
<dbReference type="GO" id="GO:0032259">
    <property type="term" value="P:methylation"/>
    <property type="evidence" value="ECO:0007669"/>
    <property type="project" value="UniProtKB-KW"/>
</dbReference>
<dbReference type="Gene3D" id="3.40.50.150">
    <property type="entry name" value="Vaccinia Virus protein VP39"/>
    <property type="match status" value="1"/>
</dbReference>
<dbReference type="EC" id="2.1.1.-" evidence="4"/>
<keyword evidence="6" id="KW-1185">Reference proteome</keyword>
<proteinExistence type="inferred from homology"/>
<dbReference type="NCBIfam" id="TIGR00027">
    <property type="entry name" value="mthyl_TIGR00027"/>
    <property type="match status" value="1"/>
</dbReference>
<dbReference type="PANTHER" id="PTHR43619">
    <property type="entry name" value="S-ADENOSYL-L-METHIONINE-DEPENDENT METHYLTRANSFERASE YKTD-RELATED"/>
    <property type="match status" value="1"/>
</dbReference>
<dbReference type="Pfam" id="PF04072">
    <property type="entry name" value="LCM"/>
    <property type="match status" value="1"/>
</dbReference>
<organism evidence="5 6">
    <name type="scientific">Thiorhodococcus fuscus</name>
    <dbReference type="NCBI Taxonomy" id="527200"/>
    <lineage>
        <taxon>Bacteria</taxon>
        <taxon>Pseudomonadati</taxon>
        <taxon>Pseudomonadota</taxon>
        <taxon>Gammaproteobacteria</taxon>
        <taxon>Chromatiales</taxon>
        <taxon>Chromatiaceae</taxon>
        <taxon>Thiorhodococcus</taxon>
    </lineage>
</organism>
<gene>
    <name evidence="5" type="ORF">ACFSJC_18100</name>
</gene>
<keyword evidence="3" id="KW-0808">Transferase</keyword>
<evidence type="ECO:0000256" key="1">
    <source>
        <dbReference type="ARBA" id="ARBA00008138"/>
    </source>
</evidence>
<keyword evidence="2 4" id="KW-0489">Methyltransferase</keyword>
<dbReference type="PANTHER" id="PTHR43619:SF2">
    <property type="entry name" value="S-ADENOSYL-L-METHIONINE-DEPENDENT METHYLTRANSFERASES SUPERFAMILY PROTEIN"/>
    <property type="match status" value="1"/>
</dbReference>
<dbReference type="RefSeq" id="WP_386028601.1">
    <property type="nucleotide sequence ID" value="NZ_JBHUHX010000056.1"/>
</dbReference>
<comment type="similarity">
    <text evidence="1 4">Belongs to the UPF0677 family.</text>
</comment>
<dbReference type="EMBL" id="JBHUHX010000056">
    <property type="protein sequence ID" value="MFD2113765.1"/>
    <property type="molecule type" value="Genomic_DNA"/>
</dbReference>
<dbReference type="GO" id="GO:0008168">
    <property type="term" value="F:methyltransferase activity"/>
    <property type="evidence" value="ECO:0007669"/>
    <property type="project" value="UniProtKB-KW"/>
</dbReference>
<evidence type="ECO:0000256" key="4">
    <source>
        <dbReference type="RuleBase" id="RU362030"/>
    </source>
</evidence>
<dbReference type="InterPro" id="IPR011610">
    <property type="entry name" value="SAM_mthyl_Trfase_ML2640-like"/>
</dbReference>
<evidence type="ECO:0000256" key="2">
    <source>
        <dbReference type="ARBA" id="ARBA00022603"/>
    </source>
</evidence>
<dbReference type="InterPro" id="IPR029063">
    <property type="entry name" value="SAM-dependent_MTases_sf"/>
</dbReference>
<dbReference type="Proteomes" id="UP001597337">
    <property type="component" value="Unassembled WGS sequence"/>
</dbReference>
<dbReference type="SUPFAM" id="SSF53335">
    <property type="entry name" value="S-adenosyl-L-methionine-dependent methyltransferases"/>
    <property type="match status" value="1"/>
</dbReference>
<evidence type="ECO:0000256" key="3">
    <source>
        <dbReference type="ARBA" id="ARBA00022679"/>
    </source>
</evidence>
<reference evidence="6" key="1">
    <citation type="journal article" date="2019" name="Int. J. Syst. Evol. Microbiol.">
        <title>The Global Catalogue of Microorganisms (GCM) 10K type strain sequencing project: providing services to taxonomists for standard genome sequencing and annotation.</title>
        <authorList>
            <consortium name="The Broad Institute Genomics Platform"/>
            <consortium name="The Broad Institute Genome Sequencing Center for Infectious Disease"/>
            <person name="Wu L."/>
            <person name="Ma J."/>
        </authorList>
    </citation>
    <scope>NUCLEOTIDE SEQUENCE [LARGE SCALE GENOMIC DNA]</scope>
    <source>
        <strain evidence="6">KACC 12597</strain>
    </source>
</reference>
<evidence type="ECO:0000313" key="6">
    <source>
        <dbReference type="Proteomes" id="UP001597337"/>
    </source>
</evidence>
<keyword evidence="4" id="KW-0949">S-adenosyl-L-methionine</keyword>
<accession>A0ABW4YDL9</accession>